<dbReference type="AlphaFoldDB" id="A0A100XDD0"/>
<dbReference type="Proteomes" id="UP000069654">
    <property type="component" value="Unassembled WGS sequence"/>
</dbReference>
<dbReference type="EMBL" id="BCTB01000009">
    <property type="protein sequence ID" value="GAT14472.1"/>
    <property type="molecule type" value="Genomic_DNA"/>
</dbReference>
<sequence length="65" mass="6970">MPTRHRHGCELCTDGARTANANAARRVSWSGKALGMAALRIHMRSVTTVPRGSPVNQGPKDLLCS</sequence>
<gene>
    <name evidence="1" type="ORF">RMCT_1442</name>
</gene>
<evidence type="ECO:0000313" key="1">
    <source>
        <dbReference type="EMBL" id="GAT14472.1"/>
    </source>
</evidence>
<dbReference type="STRING" id="1797.RMCT_1442"/>
<protein>
    <submittedName>
        <fullName evidence="1">Gluconolactonase</fullName>
    </submittedName>
</protein>
<proteinExistence type="predicted"/>
<evidence type="ECO:0000313" key="2">
    <source>
        <dbReference type="Proteomes" id="UP000069654"/>
    </source>
</evidence>
<organism evidence="1 2">
    <name type="scientific">Mycolicibacterium thermoresistibile</name>
    <name type="common">Mycobacterium thermoresistibile</name>
    <dbReference type="NCBI Taxonomy" id="1797"/>
    <lineage>
        <taxon>Bacteria</taxon>
        <taxon>Bacillati</taxon>
        <taxon>Actinomycetota</taxon>
        <taxon>Actinomycetes</taxon>
        <taxon>Mycobacteriales</taxon>
        <taxon>Mycobacteriaceae</taxon>
        <taxon>Mycolicibacterium</taxon>
    </lineage>
</organism>
<reference evidence="1 2" key="1">
    <citation type="journal article" date="2016" name="Genome Announc.">
        <title>Draft Genome Sequences of Five Rapidly Growing Mycobacterium Species, M. thermoresistibile, M. fortuitum subsp. acetamidolyticum, M. canariasense, M. brisbanense, and M. novocastrense.</title>
        <authorList>
            <person name="Katahira K."/>
            <person name="Ogura Y."/>
            <person name="Gotoh Y."/>
            <person name="Hayashi T."/>
        </authorList>
    </citation>
    <scope>NUCLEOTIDE SEQUENCE [LARGE SCALE GENOMIC DNA]</scope>
    <source>
        <strain evidence="1 2">JCM6362</strain>
    </source>
</reference>
<reference evidence="2" key="2">
    <citation type="submission" date="2016-02" db="EMBL/GenBank/DDBJ databases">
        <title>Draft genome sequence of five rapidly growing Mycobacterium species.</title>
        <authorList>
            <person name="Katahira K."/>
            <person name="Gotou Y."/>
            <person name="Iida K."/>
            <person name="Ogura Y."/>
            <person name="Hayashi T."/>
        </authorList>
    </citation>
    <scope>NUCLEOTIDE SEQUENCE [LARGE SCALE GENOMIC DNA]</scope>
    <source>
        <strain evidence="2">JCM6362</strain>
    </source>
</reference>
<comment type="caution">
    <text evidence="1">The sequence shown here is derived from an EMBL/GenBank/DDBJ whole genome shotgun (WGS) entry which is preliminary data.</text>
</comment>
<accession>A0A100XDD0</accession>
<name>A0A100XDD0_MYCTH</name>